<name>A0A8C4R293_EPTBU</name>
<dbReference type="GeneTree" id="ENSGT00940000160560"/>
<dbReference type="AlphaFoldDB" id="A0A8C4R293"/>
<reference evidence="1" key="1">
    <citation type="submission" date="2025-08" db="UniProtKB">
        <authorList>
            <consortium name="Ensembl"/>
        </authorList>
    </citation>
    <scope>IDENTIFICATION</scope>
</reference>
<dbReference type="PANTHER" id="PTHR14241:SF32">
    <property type="entry name" value="VWFA DOMAIN-CONTAINING PROTEIN-RELATED"/>
    <property type="match status" value="1"/>
</dbReference>
<reference evidence="1" key="2">
    <citation type="submission" date="2025-09" db="UniProtKB">
        <authorList>
            <consortium name="Ensembl"/>
        </authorList>
    </citation>
    <scope>IDENTIFICATION</scope>
</reference>
<evidence type="ECO:0000313" key="1">
    <source>
        <dbReference type="Ensembl" id="ENSEBUP00000024194.1"/>
    </source>
</evidence>
<organism evidence="1 2">
    <name type="scientific">Eptatretus burgeri</name>
    <name type="common">Inshore hagfish</name>
    <dbReference type="NCBI Taxonomy" id="7764"/>
    <lineage>
        <taxon>Eukaryota</taxon>
        <taxon>Metazoa</taxon>
        <taxon>Chordata</taxon>
        <taxon>Craniata</taxon>
        <taxon>Vertebrata</taxon>
        <taxon>Cyclostomata</taxon>
        <taxon>Myxini</taxon>
        <taxon>Myxiniformes</taxon>
        <taxon>Myxinidae</taxon>
        <taxon>Eptatretinae</taxon>
        <taxon>Eptatretus</taxon>
    </lineage>
</organism>
<dbReference type="Proteomes" id="UP000694388">
    <property type="component" value="Unplaced"/>
</dbReference>
<dbReference type="OMA" id="CHLENTD"/>
<proteinExistence type="predicted"/>
<dbReference type="GO" id="GO:0006955">
    <property type="term" value="P:immune response"/>
    <property type="evidence" value="ECO:0007669"/>
    <property type="project" value="TreeGrafter"/>
</dbReference>
<evidence type="ECO:0000313" key="2">
    <source>
        <dbReference type="Proteomes" id="UP000694388"/>
    </source>
</evidence>
<dbReference type="Ensembl" id="ENSEBUT00000024770.1">
    <property type="protein sequence ID" value="ENSEBUP00000024194.1"/>
    <property type="gene ID" value="ENSEBUG00000014908.1"/>
</dbReference>
<dbReference type="PANTHER" id="PTHR14241">
    <property type="entry name" value="INTERFERON-INDUCED PROTEIN 44"/>
    <property type="match status" value="1"/>
</dbReference>
<keyword evidence="2" id="KW-1185">Reference proteome</keyword>
<protein>
    <submittedName>
        <fullName evidence="1">Uncharacterized protein</fullName>
    </submittedName>
</protein>
<accession>A0A8C4R293</accession>
<sequence length="186" mass="20994">MGGGGGGGGGGPIQSIQMNDPKYTPDPLLGDRVHCVVYLINCCQISVLTEEMLNKYKNLRRRISNKEIPQVAILTHCDEACPEVEKNLTNIFWSKYISKMMNEVSHKLGIPLNCVFPVVNYSTQVETMTNMDVLMLSSFKHMINFAGDFIGENINSEIYICFCFYETCYNMTVAHSGILHMSLYYH</sequence>